<feature type="transmembrane region" description="Helical" evidence="6">
    <location>
        <begin position="12"/>
        <end position="31"/>
    </location>
</feature>
<evidence type="ECO:0000256" key="4">
    <source>
        <dbReference type="ARBA" id="ARBA00022989"/>
    </source>
</evidence>
<keyword evidence="5 6" id="KW-0472">Membrane</keyword>
<evidence type="ECO:0000256" key="2">
    <source>
        <dbReference type="ARBA" id="ARBA00022475"/>
    </source>
</evidence>
<evidence type="ECO:0000256" key="3">
    <source>
        <dbReference type="ARBA" id="ARBA00022692"/>
    </source>
</evidence>
<evidence type="ECO:0000259" key="7">
    <source>
        <dbReference type="Pfam" id="PF13396"/>
    </source>
</evidence>
<evidence type="ECO:0000313" key="8">
    <source>
        <dbReference type="EMBL" id="OAV62750.1"/>
    </source>
</evidence>
<dbReference type="GO" id="GO:0005886">
    <property type="term" value="C:plasma membrane"/>
    <property type="evidence" value="ECO:0007669"/>
    <property type="project" value="UniProtKB-SubCell"/>
</dbReference>
<evidence type="ECO:0000256" key="5">
    <source>
        <dbReference type="ARBA" id="ARBA00023136"/>
    </source>
</evidence>
<dbReference type="Pfam" id="PF13396">
    <property type="entry name" value="PLDc_N"/>
    <property type="match status" value="1"/>
</dbReference>
<feature type="domain" description="Cardiolipin synthase N-terminal" evidence="7">
    <location>
        <begin position="18"/>
        <end position="62"/>
    </location>
</feature>
<gene>
    <name evidence="8" type="ORF">A6F49_05280</name>
</gene>
<keyword evidence="4 6" id="KW-1133">Transmembrane helix</keyword>
<evidence type="ECO:0000313" key="9">
    <source>
        <dbReference type="Proteomes" id="UP000078292"/>
    </source>
</evidence>
<keyword evidence="2" id="KW-1003">Cell membrane</keyword>
<name>A0A1B7M2G0_9MICC</name>
<accession>A0A1B7M2G0</accession>
<proteinExistence type="predicted"/>
<dbReference type="AlphaFoldDB" id="A0A1B7M2G0"/>
<reference evidence="8 9" key="1">
    <citation type="submission" date="2016-04" db="EMBL/GenBank/DDBJ databases">
        <title>First whole genome shotgun sequence of the bacterium Enteractinococcus sp. strain UASWS1574.</title>
        <authorList>
            <person name="Crovadore J."/>
            <person name="Chablais R."/>
            <person name="Lefort F."/>
        </authorList>
    </citation>
    <scope>NUCLEOTIDE SEQUENCE [LARGE SCALE GENOMIC DNA]</scope>
    <source>
        <strain evidence="8 9">UASWS1574</strain>
    </source>
</reference>
<dbReference type="EMBL" id="LXEY01000009">
    <property type="protein sequence ID" value="OAV62750.1"/>
    <property type="molecule type" value="Genomic_DNA"/>
</dbReference>
<keyword evidence="9" id="KW-1185">Reference proteome</keyword>
<evidence type="ECO:0000256" key="1">
    <source>
        <dbReference type="ARBA" id="ARBA00004651"/>
    </source>
</evidence>
<protein>
    <recommendedName>
        <fullName evidence="7">Cardiolipin synthase N-terminal domain-containing protein</fullName>
    </recommendedName>
</protein>
<comment type="caution">
    <text evidence="8">The sequence shown here is derived from an EMBL/GenBank/DDBJ whole genome shotgun (WGS) entry which is preliminary data.</text>
</comment>
<sequence>MNPLEPSVSETLAMIVPIIYVLVVAVIIFQMLMDDGLGTQEKILWLLALILAPVVGLVAYLVQKRRTMGNKKTENHDTQDSISTAN</sequence>
<keyword evidence="3 6" id="KW-0812">Transmembrane</keyword>
<dbReference type="InterPro" id="IPR027379">
    <property type="entry name" value="CLS_N"/>
</dbReference>
<feature type="transmembrane region" description="Helical" evidence="6">
    <location>
        <begin position="43"/>
        <end position="62"/>
    </location>
</feature>
<comment type="subcellular location">
    <subcellularLocation>
        <location evidence="1">Cell membrane</location>
        <topology evidence="1">Multi-pass membrane protein</topology>
    </subcellularLocation>
</comment>
<dbReference type="Proteomes" id="UP000078292">
    <property type="component" value="Unassembled WGS sequence"/>
</dbReference>
<organism evidence="8 9">
    <name type="scientific">Enteractinococcus helveticum</name>
    <dbReference type="NCBI Taxonomy" id="1837282"/>
    <lineage>
        <taxon>Bacteria</taxon>
        <taxon>Bacillati</taxon>
        <taxon>Actinomycetota</taxon>
        <taxon>Actinomycetes</taxon>
        <taxon>Micrococcales</taxon>
        <taxon>Micrococcaceae</taxon>
    </lineage>
</organism>
<evidence type="ECO:0000256" key="6">
    <source>
        <dbReference type="SAM" id="Phobius"/>
    </source>
</evidence>